<dbReference type="CDD" id="cd24082">
    <property type="entry name" value="ASKHA_NBD_GspK-like"/>
    <property type="match status" value="1"/>
</dbReference>
<dbReference type="InterPro" id="IPR043129">
    <property type="entry name" value="ATPase_NBD"/>
</dbReference>
<accession>A0A2W5S4V2</accession>
<dbReference type="InterPro" id="IPR052519">
    <property type="entry name" value="Euk-type_GlcNAc_Kinase"/>
</dbReference>
<evidence type="ECO:0000259" key="1">
    <source>
        <dbReference type="Pfam" id="PF01869"/>
    </source>
</evidence>
<dbReference type="InterPro" id="IPR002731">
    <property type="entry name" value="ATPase_BadF"/>
</dbReference>
<dbReference type="PANTHER" id="PTHR43190">
    <property type="entry name" value="N-ACETYL-D-GLUCOSAMINE KINASE"/>
    <property type="match status" value="1"/>
</dbReference>
<reference evidence="2 3" key="1">
    <citation type="submission" date="2017-08" db="EMBL/GenBank/DDBJ databases">
        <title>Infants hospitalized years apart are colonized by the same room-sourced microbial strains.</title>
        <authorList>
            <person name="Brooks B."/>
            <person name="Olm M.R."/>
            <person name="Firek B.A."/>
            <person name="Baker R."/>
            <person name="Thomas B.C."/>
            <person name="Morowitz M.J."/>
            <person name="Banfield J.F."/>
        </authorList>
    </citation>
    <scope>NUCLEOTIDE SEQUENCE [LARGE SCALE GENOMIC DNA]</scope>
    <source>
        <strain evidence="2">S2_003_000_R2_11</strain>
    </source>
</reference>
<evidence type="ECO:0000313" key="3">
    <source>
        <dbReference type="Proteomes" id="UP000248975"/>
    </source>
</evidence>
<feature type="domain" description="ATPase BadF/BadG/BcrA/BcrD type" evidence="1">
    <location>
        <begin position="5"/>
        <end position="242"/>
    </location>
</feature>
<organism evidence="2 3">
    <name type="scientific">Cereibacter sphaeroides</name>
    <name type="common">Rhodobacter sphaeroides</name>
    <dbReference type="NCBI Taxonomy" id="1063"/>
    <lineage>
        <taxon>Bacteria</taxon>
        <taxon>Pseudomonadati</taxon>
        <taxon>Pseudomonadota</taxon>
        <taxon>Alphaproteobacteria</taxon>
        <taxon>Rhodobacterales</taxon>
        <taxon>Paracoccaceae</taxon>
        <taxon>Cereibacter</taxon>
    </lineage>
</organism>
<dbReference type="EMBL" id="QFQS01000002">
    <property type="protein sequence ID" value="PZQ98051.1"/>
    <property type="molecule type" value="Genomic_DNA"/>
</dbReference>
<gene>
    <name evidence="2" type="ORF">DI533_10670</name>
</gene>
<dbReference type="Proteomes" id="UP000248975">
    <property type="component" value="Unassembled WGS sequence"/>
</dbReference>
<protein>
    <submittedName>
        <fullName evidence="2">ATPase</fullName>
    </submittedName>
</protein>
<sequence>MKLYLGIDGGGTGCRAAVCDASGKILGEGRGGPANITTDSAVARQNILSAARAALPDGARFEDMVVVMGLAGANVAGSVARFSAGMPFARLRVETDAVTAAKGALRDGDGIVAAIGTGSVFAVQRVGELRQIGGWGLVIGDEGSGGWLGKLLLARTLRALDGYVPMTPLAQTILDEMGGADGIVAFARDAQPVDFAALAPRIVGSEDPAALAILRDGEAKVAEAVEHLQREGTVPVIFLGGLGAIYASRLAGRWPMAEAIGSGLDGALWLARQEG</sequence>
<evidence type="ECO:0000313" key="2">
    <source>
        <dbReference type="EMBL" id="PZQ98051.1"/>
    </source>
</evidence>
<proteinExistence type="predicted"/>
<dbReference type="SUPFAM" id="SSF53067">
    <property type="entry name" value="Actin-like ATPase domain"/>
    <property type="match status" value="2"/>
</dbReference>
<dbReference type="Pfam" id="PF01869">
    <property type="entry name" value="BcrAD_BadFG"/>
    <property type="match status" value="1"/>
</dbReference>
<dbReference type="Gene3D" id="3.30.420.40">
    <property type="match status" value="2"/>
</dbReference>
<comment type="caution">
    <text evidence="2">The sequence shown here is derived from an EMBL/GenBank/DDBJ whole genome shotgun (WGS) entry which is preliminary data.</text>
</comment>
<dbReference type="AlphaFoldDB" id="A0A2W5S4V2"/>
<dbReference type="PANTHER" id="PTHR43190:SF3">
    <property type="entry name" value="N-ACETYL-D-GLUCOSAMINE KINASE"/>
    <property type="match status" value="1"/>
</dbReference>
<name>A0A2W5S4V2_CERSP</name>